<evidence type="ECO:0000313" key="2">
    <source>
        <dbReference type="Proteomes" id="UP001208570"/>
    </source>
</evidence>
<dbReference type="AlphaFoldDB" id="A0AAD9MVX7"/>
<gene>
    <name evidence="1" type="ORF">LSH36_555g04078</name>
</gene>
<dbReference type="EMBL" id="JAODUP010000555">
    <property type="protein sequence ID" value="KAK2147415.1"/>
    <property type="molecule type" value="Genomic_DNA"/>
</dbReference>
<reference evidence="1" key="1">
    <citation type="journal article" date="2023" name="Mol. Biol. Evol.">
        <title>Third-Generation Sequencing Reveals the Adaptive Role of the Epigenome in Three Deep-Sea Polychaetes.</title>
        <authorList>
            <person name="Perez M."/>
            <person name="Aroh O."/>
            <person name="Sun Y."/>
            <person name="Lan Y."/>
            <person name="Juniper S.K."/>
            <person name="Young C.R."/>
            <person name="Angers B."/>
            <person name="Qian P.Y."/>
        </authorList>
    </citation>
    <scope>NUCLEOTIDE SEQUENCE</scope>
    <source>
        <strain evidence="1">P08H-3</strain>
    </source>
</reference>
<accession>A0AAD9MVX7</accession>
<proteinExistence type="predicted"/>
<sequence length="119" mass="13413">MPQSSYDVVSYVKSRGSHISPVQWTDVDAIVDEVMVDVAGKQMCATNRALRRKRATDVVVHTQMMENVLQHHVVVKLVISMDTIRSNVEIKVTAHLVADKGKPVWNVFVMKTSLDLIIR</sequence>
<organism evidence="1 2">
    <name type="scientific">Paralvinella palmiformis</name>
    <dbReference type="NCBI Taxonomy" id="53620"/>
    <lineage>
        <taxon>Eukaryota</taxon>
        <taxon>Metazoa</taxon>
        <taxon>Spiralia</taxon>
        <taxon>Lophotrochozoa</taxon>
        <taxon>Annelida</taxon>
        <taxon>Polychaeta</taxon>
        <taxon>Sedentaria</taxon>
        <taxon>Canalipalpata</taxon>
        <taxon>Terebellida</taxon>
        <taxon>Terebelliformia</taxon>
        <taxon>Alvinellidae</taxon>
        <taxon>Paralvinella</taxon>
    </lineage>
</organism>
<name>A0AAD9MVX7_9ANNE</name>
<protein>
    <submittedName>
        <fullName evidence="1">Uncharacterized protein</fullName>
    </submittedName>
</protein>
<keyword evidence="2" id="KW-1185">Reference proteome</keyword>
<evidence type="ECO:0000313" key="1">
    <source>
        <dbReference type="EMBL" id="KAK2147415.1"/>
    </source>
</evidence>
<comment type="caution">
    <text evidence="1">The sequence shown here is derived from an EMBL/GenBank/DDBJ whole genome shotgun (WGS) entry which is preliminary data.</text>
</comment>
<dbReference type="Proteomes" id="UP001208570">
    <property type="component" value="Unassembled WGS sequence"/>
</dbReference>